<keyword evidence="1" id="KW-0596">Phosphopantetheine</keyword>
<sequence>GVGAARVVPSLLEVLDPSDLAHVGTGLVGAEAVSEGVARRWSDGRRLVNTYGPTEATVMVAAETVDADRPGAVPFGRPIANTRMFVLDTGLQPVPVGVAGELYVAGAGVARGYVGRPGLTGERFVACPFGPGSGERMYRTGDLVKWTSDGQLVFVGRADEQVKVRGFR</sequence>
<dbReference type="FunFam" id="2.30.38.10:FF:000001">
    <property type="entry name" value="Non-ribosomal peptide synthetase PvdI"/>
    <property type="match status" value="1"/>
</dbReference>
<feature type="non-terminal residue" evidence="4">
    <location>
        <position position="168"/>
    </location>
</feature>
<gene>
    <name evidence="4" type="ORF">J0695_42445</name>
</gene>
<dbReference type="Gene3D" id="3.40.50.12780">
    <property type="entry name" value="N-terminal domain of ligase-like"/>
    <property type="match status" value="1"/>
</dbReference>
<accession>A0A939FI31</accession>
<proteinExistence type="predicted"/>
<feature type="domain" description="AMP-dependent synthetase/ligase" evidence="3">
    <location>
        <begin position="9"/>
        <end position="113"/>
    </location>
</feature>
<evidence type="ECO:0000313" key="4">
    <source>
        <dbReference type="EMBL" id="MBO0518318.1"/>
    </source>
</evidence>
<feature type="non-terminal residue" evidence="4">
    <location>
        <position position="1"/>
    </location>
</feature>
<dbReference type="Pfam" id="PF00501">
    <property type="entry name" value="AMP-binding"/>
    <property type="match status" value="1"/>
</dbReference>
<dbReference type="GO" id="GO:0044550">
    <property type="term" value="P:secondary metabolite biosynthetic process"/>
    <property type="evidence" value="ECO:0007669"/>
    <property type="project" value="TreeGrafter"/>
</dbReference>
<dbReference type="GO" id="GO:0005737">
    <property type="term" value="C:cytoplasm"/>
    <property type="evidence" value="ECO:0007669"/>
    <property type="project" value="TreeGrafter"/>
</dbReference>
<dbReference type="InterPro" id="IPR042099">
    <property type="entry name" value="ANL_N_sf"/>
</dbReference>
<keyword evidence="5" id="KW-1185">Reference proteome</keyword>
<dbReference type="SUPFAM" id="SSF56801">
    <property type="entry name" value="Acetyl-CoA synthetase-like"/>
    <property type="match status" value="1"/>
</dbReference>
<protein>
    <submittedName>
        <fullName evidence="4">AMP-binding protein</fullName>
    </submittedName>
</protein>
<dbReference type="EMBL" id="JAFLRJ010001507">
    <property type="protein sequence ID" value="MBO0518318.1"/>
    <property type="molecule type" value="Genomic_DNA"/>
</dbReference>
<dbReference type="GO" id="GO:0043041">
    <property type="term" value="P:amino acid activation for nonribosomal peptide biosynthetic process"/>
    <property type="evidence" value="ECO:0007669"/>
    <property type="project" value="TreeGrafter"/>
</dbReference>
<name>A0A939FI31_9ACTN</name>
<evidence type="ECO:0000256" key="2">
    <source>
        <dbReference type="ARBA" id="ARBA00022553"/>
    </source>
</evidence>
<organism evidence="4 5">
    <name type="scientific">Streptomyces beijiangensis</name>
    <dbReference type="NCBI Taxonomy" id="163361"/>
    <lineage>
        <taxon>Bacteria</taxon>
        <taxon>Bacillati</taxon>
        <taxon>Actinomycetota</taxon>
        <taxon>Actinomycetes</taxon>
        <taxon>Kitasatosporales</taxon>
        <taxon>Streptomycetaceae</taxon>
        <taxon>Streptomyces</taxon>
    </lineage>
</organism>
<dbReference type="InterPro" id="IPR000873">
    <property type="entry name" value="AMP-dep_synth/lig_dom"/>
</dbReference>
<dbReference type="AlphaFoldDB" id="A0A939FI31"/>
<evidence type="ECO:0000256" key="1">
    <source>
        <dbReference type="ARBA" id="ARBA00022450"/>
    </source>
</evidence>
<dbReference type="PANTHER" id="PTHR45527:SF1">
    <property type="entry name" value="FATTY ACID SYNTHASE"/>
    <property type="match status" value="1"/>
</dbReference>
<reference evidence="4" key="1">
    <citation type="submission" date="2021-03" db="EMBL/GenBank/DDBJ databases">
        <title>Streptomyces poriferae sp. nov., a novel marine sponge-derived Actinobacteria species with anti-MRSA activity.</title>
        <authorList>
            <person name="Sandoval-Powers M."/>
            <person name="Kralova S."/>
            <person name="Nguyen G.-S."/>
            <person name="Fawwal D."/>
            <person name="Degnes K."/>
            <person name="Klinkenberg G."/>
            <person name="Sletta H."/>
            <person name="Wentzel A."/>
            <person name="Liles M.R."/>
        </authorList>
    </citation>
    <scope>NUCLEOTIDE SEQUENCE</scope>
    <source>
        <strain evidence="4">DSM 41794</strain>
    </source>
</reference>
<dbReference type="Proteomes" id="UP000664167">
    <property type="component" value="Unassembled WGS sequence"/>
</dbReference>
<evidence type="ECO:0000259" key="3">
    <source>
        <dbReference type="Pfam" id="PF00501"/>
    </source>
</evidence>
<keyword evidence="2" id="KW-0597">Phosphoprotein</keyword>
<dbReference type="GO" id="GO:0031177">
    <property type="term" value="F:phosphopantetheine binding"/>
    <property type="evidence" value="ECO:0007669"/>
    <property type="project" value="TreeGrafter"/>
</dbReference>
<dbReference type="PANTHER" id="PTHR45527">
    <property type="entry name" value="NONRIBOSOMAL PEPTIDE SYNTHETASE"/>
    <property type="match status" value="1"/>
</dbReference>
<comment type="caution">
    <text evidence="4">The sequence shown here is derived from an EMBL/GenBank/DDBJ whole genome shotgun (WGS) entry which is preliminary data.</text>
</comment>
<evidence type="ECO:0000313" key="5">
    <source>
        <dbReference type="Proteomes" id="UP000664167"/>
    </source>
</evidence>